<keyword evidence="2" id="KW-1185">Reference proteome</keyword>
<reference evidence="1" key="1">
    <citation type="submission" date="2020-09" db="EMBL/GenBank/DDBJ databases">
        <authorList>
            <person name="Kim M.K."/>
        </authorList>
    </citation>
    <scope>NUCLEOTIDE SEQUENCE</scope>
    <source>
        <strain evidence="1">BT664</strain>
    </source>
</reference>
<evidence type="ECO:0000313" key="1">
    <source>
        <dbReference type="EMBL" id="MBD2768044.1"/>
    </source>
</evidence>
<gene>
    <name evidence="1" type="ORF">IC235_09095</name>
</gene>
<dbReference type="Pfam" id="PF06078">
    <property type="entry name" value="DUF937"/>
    <property type="match status" value="1"/>
</dbReference>
<dbReference type="Proteomes" id="UP000612233">
    <property type="component" value="Unassembled WGS sequence"/>
</dbReference>
<comment type="caution">
    <text evidence="1">The sequence shown here is derived from an EMBL/GenBank/DDBJ whole genome shotgun (WGS) entry which is preliminary data.</text>
</comment>
<dbReference type="RefSeq" id="WP_191004860.1">
    <property type="nucleotide sequence ID" value="NZ_JACXAD010000008.1"/>
</dbReference>
<proteinExistence type="predicted"/>
<dbReference type="EMBL" id="JACXAD010000008">
    <property type="protein sequence ID" value="MBD2768044.1"/>
    <property type="molecule type" value="Genomic_DNA"/>
</dbReference>
<evidence type="ECO:0000313" key="2">
    <source>
        <dbReference type="Proteomes" id="UP000612233"/>
    </source>
</evidence>
<name>A0A927BDD1_9BACT</name>
<dbReference type="AlphaFoldDB" id="A0A927BDD1"/>
<accession>A0A927BDD1</accession>
<sequence length="227" mass="23624">MDILFTIRTTFSSRLVGHIAARLGECEKGITNALAGIVPLVLGGLINKAAAGGSEAIFELSQNAYRSTNASLSSVTGILGILGSGTAPGSGLQRGESLLITLFGTARQGMANSISDYACIKVNSAATLLSMVSAVLPAVLGQYAATYNLKARGVMETLLALKGKVRTMLPPGLYGLTCLAWLGGITAIPVAKNERGARVATVRLEVATVIHSVVHWWQGLLTLVRFA</sequence>
<protein>
    <submittedName>
        <fullName evidence="1">DUF937 domain-containing protein</fullName>
    </submittedName>
</protein>
<dbReference type="InterPro" id="IPR009282">
    <property type="entry name" value="DUF937"/>
</dbReference>
<organism evidence="1 2">
    <name type="scientific">Hymenobacter montanus</name>
    <dbReference type="NCBI Taxonomy" id="2771359"/>
    <lineage>
        <taxon>Bacteria</taxon>
        <taxon>Pseudomonadati</taxon>
        <taxon>Bacteroidota</taxon>
        <taxon>Cytophagia</taxon>
        <taxon>Cytophagales</taxon>
        <taxon>Hymenobacteraceae</taxon>
        <taxon>Hymenobacter</taxon>
    </lineage>
</organism>